<dbReference type="InterPro" id="IPR001054">
    <property type="entry name" value="A/G_cyclase"/>
</dbReference>
<dbReference type="GO" id="GO:0019934">
    <property type="term" value="P:cGMP-mediated signaling"/>
    <property type="evidence" value="ECO:0007669"/>
    <property type="project" value="TreeGrafter"/>
</dbReference>
<dbReference type="PROSITE" id="PS50125">
    <property type="entry name" value="GUANYLATE_CYCLASE_2"/>
    <property type="match status" value="1"/>
</dbReference>
<feature type="region of interest" description="Disordered" evidence="5">
    <location>
        <begin position="102"/>
        <end position="122"/>
    </location>
</feature>
<dbReference type="Pfam" id="PF00211">
    <property type="entry name" value="Guanylate_cyc"/>
    <property type="match status" value="1"/>
</dbReference>
<dbReference type="CDD" id="cd07302">
    <property type="entry name" value="CHD"/>
    <property type="match status" value="1"/>
</dbReference>
<dbReference type="InterPro" id="IPR042463">
    <property type="entry name" value="HNOB_dom_associated_sf"/>
</dbReference>
<dbReference type="InterPro" id="IPR011645">
    <property type="entry name" value="HNOB_dom_associated"/>
</dbReference>
<dbReference type="GO" id="GO:0008074">
    <property type="term" value="C:guanylate cyclase complex, soluble"/>
    <property type="evidence" value="ECO:0007669"/>
    <property type="project" value="TreeGrafter"/>
</dbReference>
<dbReference type="AlphaFoldDB" id="A0A653CZ67"/>
<reference evidence="7 8" key="1">
    <citation type="submission" date="2019-01" db="EMBL/GenBank/DDBJ databases">
        <authorList>
            <person name="Sayadi A."/>
        </authorList>
    </citation>
    <scope>NUCLEOTIDE SEQUENCE [LARGE SCALE GENOMIC DNA]</scope>
</reference>
<evidence type="ECO:0000313" key="8">
    <source>
        <dbReference type="Proteomes" id="UP000410492"/>
    </source>
</evidence>
<dbReference type="Gene3D" id="6.10.250.780">
    <property type="match status" value="1"/>
</dbReference>
<dbReference type="SUPFAM" id="SSF55073">
    <property type="entry name" value="Nucleotide cyclase"/>
    <property type="match status" value="1"/>
</dbReference>
<dbReference type="GO" id="GO:0000166">
    <property type="term" value="F:nucleotide binding"/>
    <property type="evidence" value="ECO:0007669"/>
    <property type="project" value="UniProtKB-KW"/>
</dbReference>
<protein>
    <recommendedName>
        <fullName evidence="1">guanylate cyclase</fullName>
        <ecNumber evidence="1">4.6.1.2</ecNumber>
    </recommendedName>
</protein>
<dbReference type="EC" id="4.6.1.2" evidence="1"/>
<dbReference type="GO" id="GO:0070482">
    <property type="term" value="P:response to oxygen levels"/>
    <property type="evidence" value="ECO:0007669"/>
    <property type="project" value="TreeGrafter"/>
</dbReference>
<accession>A0A653CZ67</accession>
<dbReference type="SMART" id="SM00044">
    <property type="entry name" value="CYCc"/>
    <property type="match status" value="1"/>
</dbReference>
<dbReference type="PANTHER" id="PTHR45655">
    <property type="entry name" value="GUANYLATE CYCLASE SOLUBLE SUBUNIT BETA-2"/>
    <property type="match status" value="1"/>
</dbReference>
<evidence type="ECO:0000259" key="6">
    <source>
        <dbReference type="PROSITE" id="PS50125"/>
    </source>
</evidence>
<evidence type="ECO:0000256" key="1">
    <source>
        <dbReference type="ARBA" id="ARBA00012202"/>
    </source>
</evidence>
<dbReference type="Gene3D" id="3.30.70.1230">
    <property type="entry name" value="Nucleotide cyclase"/>
    <property type="match status" value="1"/>
</dbReference>
<evidence type="ECO:0000256" key="3">
    <source>
        <dbReference type="ARBA" id="ARBA00023239"/>
    </source>
</evidence>
<evidence type="ECO:0000256" key="5">
    <source>
        <dbReference type="SAM" id="MobiDB-lite"/>
    </source>
</evidence>
<keyword evidence="2" id="KW-0547">Nucleotide-binding</keyword>
<feature type="domain" description="Guanylate cyclase" evidence="6">
    <location>
        <begin position="247"/>
        <end position="373"/>
    </location>
</feature>
<keyword evidence="4" id="KW-0141">cGMP biosynthesis</keyword>
<dbReference type="PANTHER" id="PTHR45655:SF5">
    <property type="entry name" value="SOLUBLE GUANYLATE CYCLASE 89DA-RELATED"/>
    <property type="match status" value="1"/>
</dbReference>
<keyword evidence="8" id="KW-1185">Reference proteome</keyword>
<evidence type="ECO:0000313" key="7">
    <source>
        <dbReference type="EMBL" id="VEN53060.1"/>
    </source>
</evidence>
<dbReference type="FunFam" id="3.30.70.1230:FF:000030">
    <property type="entry name" value="Si:ch211-215j19.12"/>
    <property type="match status" value="1"/>
</dbReference>
<evidence type="ECO:0000256" key="2">
    <source>
        <dbReference type="ARBA" id="ARBA00022741"/>
    </source>
</evidence>
<name>A0A653CZ67_CALMS</name>
<dbReference type="Pfam" id="PF07701">
    <property type="entry name" value="HNOBA"/>
    <property type="match status" value="1"/>
</dbReference>
<organism evidence="7 8">
    <name type="scientific">Callosobruchus maculatus</name>
    <name type="common">Southern cowpea weevil</name>
    <name type="synonym">Pulse bruchid</name>
    <dbReference type="NCBI Taxonomy" id="64391"/>
    <lineage>
        <taxon>Eukaryota</taxon>
        <taxon>Metazoa</taxon>
        <taxon>Ecdysozoa</taxon>
        <taxon>Arthropoda</taxon>
        <taxon>Hexapoda</taxon>
        <taxon>Insecta</taxon>
        <taxon>Pterygota</taxon>
        <taxon>Neoptera</taxon>
        <taxon>Endopterygota</taxon>
        <taxon>Coleoptera</taxon>
        <taxon>Polyphaga</taxon>
        <taxon>Cucujiformia</taxon>
        <taxon>Chrysomeloidea</taxon>
        <taxon>Chrysomelidae</taxon>
        <taxon>Bruchinae</taxon>
        <taxon>Bruchini</taxon>
        <taxon>Callosobruchus</taxon>
    </lineage>
</organism>
<dbReference type="EMBL" id="CAACVG010009375">
    <property type="protein sequence ID" value="VEN53060.1"/>
    <property type="molecule type" value="Genomic_DNA"/>
</dbReference>
<dbReference type="GO" id="GO:0004383">
    <property type="term" value="F:guanylate cyclase activity"/>
    <property type="evidence" value="ECO:0007669"/>
    <property type="project" value="UniProtKB-EC"/>
</dbReference>
<dbReference type="Proteomes" id="UP000410492">
    <property type="component" value="Unassembled WGS sequence"/>
</dbReference>
<evidence type="ECO:0000256" key="4">
    <source>
        <dbReference type="ARBA" id="ARBA00023293"/>
    </source>
</evidence>
<dbReference type="Gene3D" id="3.30.450.260">
    <property type="entry name" value="Haem NO binding associated domain"/>
    <property type="match status" value="1"/>
</dbReference>
<proteinExistence type="predicted"/>
<dbReference type="InterPro" id="IPR029787">
    <property type="entry name" value="Nucleotide_cyclase"/>
</dbReference>
<keyword evidence="3" id="KW-0456">Lyase</keyword>
<dbReference type="OrthoDB" id="1890790at2759"/>
<gene>
    <name evidence="7" type="ORF">CALMAC_LOCUS12990</name>
</gene>
<sequence length="422" mass="47742">MMQKVHKETFHEAKSLTPFSYSVLLELFPFCIVLDEGMNITDCGKRFAEIWRGKESFFDKPLTNFFRLRRPTGITFNWKNTLNLQSVMFEMECNRGIANFNEEGQTVNESRDDEEGISSPQPDMKNILLKGQMKYIRDVNAVFYLCSPVINDLDDLTDQALFLNDLNPHGLSKELVLAGWQHNSKLEIMFDKAEERSEELTRNYELLDTWKRRGDELLYSMIPKTVADRLSKTKSSLSTCEAFEAVSILFCELVGLLSSTVKETMVVVETMNAVFSCFDALMDKFNVYKVETVGHIYMVASGAPERTEMHAQNIAELALAMLESIRDIKTPDDHEVEIRIGVHSGPAVAGVVGIKVPRYCFFGDTVNTASRMQSTSEPGKINITQDTNNLLPPAKFITESRGTVNLKGKGETPAYWLLGMRS</sequence>